<dbReference type="Pfam" id="PF00501">
    <property type="entry name" value="AMP-binding"/>
    <property type="match status" value="1"/>
</dbReference>
<proteinExistence type="inferred from homology"/>
<evidence type="ECO:0000259" key="2">
    <source>
        <dbReference type="Pfam" id="PF00501"/>
    </source>
</evidence>
<dbReference type="EMBL" id="JANVFU010000001">
    <property type="protein sequence ID" value="KAJ3750249.1"/>
    <property type="molecule type" value="Genomic_DNA"/>
</dbReference>
<organism evidence="3 4">
    <name type="scientific">Lentinula detonsa</name>
    <dbReference type="NCBI Taxonomy" id="2804962"/>
    <lineage>
        <taxon>Eukaryota</taxon>
        <taxon>Fungi</taxon>
        <taxon>Dikarya</taxon>
        <taxon>Basidiomycota</taxon>
        <taxon>Agaricomycotina</taxon>
        <taxon>Agaricomycetes</taxon>
        <taxon>Agaricomycetidae</taxon>
        <taxon>Agaricales</taxon>
        <taxon>Marasmiineae</taxon>
        <taxon>Omphalotaceae</taxon>
        <taxon>Lentinula</taxon>
    </lineage>
</organism>
<dbReference type="InterPro" id="IPR042099">
    <property type="entry name" value="ANL_N_sf"/>
</dbReference>
<evidence type="ECO:0000313" key="4">
    <source>
        <dbReference type="Proteomes" id="UP001142393"/>
    </source>
</evidence>
<dbReference type="PANTHER" id="PTHR43201">
    <property type="entry name" value="ACYL-COA SYNTHETASE"/>
    <property type="match status" value="1"/>
</dbReference>
<accession>A0A9W8U2T4</accession>
<name>A0A9W8U2T4_9AGAR</name>
<dbReference type="Gene3D" id="3.40.50.12780">
    <property type="entry name" value="N-terminal domain of ligase-like"/>
    <property type="match status" value="1"/>
</dbReference>
<dbReference type="AlphaFoldDB" id="A0A9W8U2T4"/>
<reference evidence="3 4" key="1">
    <citation type="journal article" date="2023" name="Proc. Natl. Acad. Sci. U.S.A.">
        <title>A global phylogenomic analysis of the shiitake genus Lentinula.</title>
        <authorList>
            <person name="Sierra-Patev S."/>
            <person name="Min B."/>
            <person name="Naranjo-Ortiz M."/>
            <person name="Looney B."/>
            <person name="Konkel Z."/>
            <person name="Slot J.C."/>
            <person name="Sakamoto Y."/>
            <person name="Steenwyk J.L."/>
            <person name="Rokas A."/>
            <person name="Carro J."/>
            <person name="Camarero S."/>
            <person name="Ferreira P."/>
            <person name="Molpeceres G."/>
            <person name="Ruiz-Duenas F.J."/>
            <person name="Serrano A."/>
            <person name="Henrissat B."/>
            <person name="Drula E."/>
            <person name="Hughes K.W."/>
            <person name="Mata J.L."/>
            <person name="Ishikawa N.K."/>
            <person name="Vargas-Isla R."/>
            <person name="Ushijima S."/>
            <person name="Smith C.A."/>
            <person name="Donoghue J."/>
            <person name="Ahrendt S."/>
            <person name="Andreopoulos W."/>
            <person name="He G."/>
            <person name="LaButti K."/>
            <person name="Lipzen A."/>
            <person name="Ng V."/>
            <person name="Riley R."/>
            <person name="Sandor L."/>
            <person name="Barry K."/>
            <person name="Martinez A.T."/>
            <person name="Xiao Y."/>
            <person name="Gibbons J.G."/>
            <person name="Terashima K."/>
            <person name="Grigoriev I.V."/>
            <person name="Hibbett D."/>
        </authorList>
    </citation>
    <scope>NUCLEOTIDE SEQUENCE [LARGE SCALE GENOMIC DNA]</scope>
    <source>
        <strain evidence="3 4">TFB7810</strain>
    </source>
</reference>
<dbReference type="PANTHER" id="PTHR43201:SF8">
    <property type="entry name" value="ACYL-COA SYNTHETASE FAMILY MEMBER 3"/>
    <property type="match status" value="1"/>
</dbReference>
<protein>
    <submittedName>
        <fullName evidence="3">Acetyl-CoA synthetase-like protein</fullName>
    </submittedName>
</protein>
<dbReference type="Proteomes" id="UP001142393">
    <property type="component" value="Unassembled WGS sequence"/>
</dbReference>
<gene>
    <name evidence="3" type="ORF">DFH05DRAFT_1388580</name>
</gene>
<sequence>MFRTHLSVLESSAARFSSSPVFKVPLMDAQTNRLSDWTSITYRQFYEDVLRFAAFWAKELRRNDIPQRSVIGLWIGGFTYVDVLHIYGLSRAGYIPQLFSLRLPNPDVVFELLVKANAKALIFDDTYSDIVQNCHVPIYPAMKGAEEVDAGSEPVPDLPVVTERDISFIFHTSGSTSGSPKLVPCSYRWLDTTVSKSSQISMPRDPARQDVTTWMGSMCHIGQEFMLIGSMQHGSCVIQPTTISFSSEELMDMIQKCGLNRLNQFAAFLATQLQTSRNHPKLLSMLMNLDEVIYSGMPLPRPEQEWALQNNIKLRNLFGSTECGATLISIGGTGSDATLLRPLEGVAYRFVPVDSEESEAGHQSTARLLEFIVSSESGDCPDRSLCGSDSHFRTGDLFQEVTPGRYVFRGRNDDWIKSENSLRCDTKAIEDNVRAMCGDLISQCIVVGTGRPSPVLFIEPAGDMDHDKLKKDIIRKTRHFHSRRYLHERISSAKMIVVVARNTLPRTSTKGNIRRKAVEEAFQSQLDEIYGVSR</sequence>
<keyword evidence="4" id="KW-1185">Reference proteome</keyword>
<comment type="caution">
    <text evidence="3">The sequence shown here is derived from an EMBL/GenBank/DDBJ whole genome shotgun (WGS) entry which is preliminary data.</text>
</comment>
<dbReference type="Pfam" id="PF23562">
    <property type="entry name" value="AMP-binding_C_3"/>
    <property type="match status" value="1"/>
</dbReference>
<dbReference type="GO" id="GO:0006631">
    <property type="term" value="P:fatty acid metabolic process"/>
    <property type="evidence" value="ECO:0007669"/>
    <property type="project" value="TreeGrafter"/>
</dbReference>
<dbReference type="GO" id="GO:0031956">
    <property type="term" value="F:medium-chain fatty acid-CoA ligase activity"/>
    <property type="evidence" value="ECO:0007669"/>
    <property type="project" value="TreeGrafter"/>
</dbReference>
<evidence type="ECO:0000313" key="3">
    <source>
        <dbReference type="EMBL" id="KAJ3750249.1"/>
    </source>
</evidence>
<evidence type="ECO:0000256" key="1">
    <source>
        <dbReference type="ARBA" id="ARBA00006432"/>
    </source>
</evidence>
<dbReference type="SUPFAM" id="SSF56801">
    <property type="entry name" value="Acetyl-CoA synthetase-like"/>
    <property type="match status" value="1"/>
</dbReference>
<feature type="domain" description="AMP-dependent synthetase/ligase" evidence="2">
    <location>
        <begin position="32"/>
        <end position="328"/>
    </location>
</feature>
<dbReference type="InterPro" id="IPR000873">
    <property type="entry name" value="AMP-dep_synth/lig_dom"/>
</dbReference>
<comment type="similarity">
    <text evidence="1">Belongs to the ATP-dependent AMP-binding enzyme family.</text>
</comment>